<keyword evidence="5" id="KW-0687">Ribonucleoprotein</keyword>
<dbReference type="InterPro" id="IPR000307">
    <property type="entry name" value="Ribosomal_bS16"/>
</dbReference>
<dbReference type="AlphaFoldDB" id="A0A183C6D0"/>
<accession>A0A183C6D0</accession>
<dbReference type="InterPro" id="IPR023803">
    <property type="entry name" value="Ribosomal_bS16_dom_sf"/>
</dbReference>
<dbReference type="PANTHER" id="PTHR12919:SF20">
    <property type="entry name" value="SMALL RIBOSOMAL SUBUNIT PROTEIN BS16M"/>
    <property type="match status" value="1"/>
</dbReference>
<dbReference type="Pfam" id="PF00886">
    <property type="entry name" value="Ribosomal_S16"/>
    <property type="match status" value="1"/>
</dbReference>
<evidence type="ECO:0000256" key="1">
    <source>
        <dbReference type="ARBA" id="ARBA00004173"/>
    </source>
</evidence>
<keyword evidence="4" id="KW-0496">Mitochondrion</keyword>
<proteinExistence type="inferred from homology"/>
<dbReference type="Proteomes" id="UP000050741">
    <property type="component" value="Unassembled WGS sequence"/>
</dbReference>
<evidence type="ECO:0000256" key="6">
    <source>
        <dbReference type="ARBA" id="ARBA00035263"/>
    </source>
</evidence>
<protein>
    <recommendedName>
        <fullName evidence="6">Small ribosomal subunit protein bS16m</fullName>
    </recommendedName>
    <alternativeName>
        <fullName evidence="7">28S ribosomal protein S16, mitochondrial</fullName>
    </alternativeName>
</protein>
<dbReference type="FunFam" id="3.30.1320.10:FF:000004">
    <property type="entry name" value="28S ribosomal protein S16, mitochondrial"/>
    <property type="match status" value="1"/>
</dbReference>
<comment type="subcellular location">
    <subcellularLocation>
        <location evidence="1">Mitochondrion</location>
    </subcellularLocation>
</comment>
<name>A0A183C6D0_GLOPA</name>
<dbReference type="WBParaSite" id="GPLIN_000842500">
    <property type="protein sequence ID" value="GPLIN_000842500"/>
    <property type="gene ID" value="GPLIN_000842500"/>
</dbReference>
<evidence type="ECO:0000256" key="3">
    <source>
        <dbReference type="ARBA" id="ARBA00022980"/>
    </source>
</evidence>
<evidence type="ECO:0000313" key="10">
    <source>
        <dbReference type="WBParaSite" id="GPLIN_000842500"/>
    </source>
</evidence>
<dbReference type="GO" id="GO:0005763">
    <property type="term" value="C:mitochondrial small ribosomal subunit"/>
    <property type="evidence" value="ECO:0007669"/>
    <property type="project" value="TreeGrafter"/>
</dbReference>
<dbReference type="GO" id="GO:0003735">
    <property type="term" value="F:structural constituent of ribosome"/>
    <property type="evidence" value="ECO:0007669"/>
    <property type="project" value="InterPro"/>
</dbReference>
<dbReference type="PANTHER" id="PTHR12919">
    <property type="entry name" value="30S RIBOSOMAL PROTEIN S16"/>
    <property type="match status" value="1"/>
</dbReference>
<keyword evidence="9" id="KW-1185">Reference proteome</keyword>
<comment type="similarity">
    <text evidence="2">Belongs to the bacterial ribosomal protein bS16 family.</text>
</comment>
<reference evidence="9" key="1">
    <citation type="submission" date="2013-12" db="EMBL/GenBank/DDBJ databases">
        <authorList>
            <person name="Aslett M."/>
        </authorList>
    </citation>
    <scope>NUCLEOTIDE SEQUENCE [LARGE SCALE GENOMIC DNA]</scope>
    <source>
        <strain evidence="9">Lindley</strain>
    </source>
</reference>
<evidence type="ECO:0000313" key="9">
    <source>
        <dbReference type="Proteomes" id="UP000050741"/>
    </source>
</evidence>
<evidence type="ECO:0000256" key="2">
    <source>
        <dbReference type="ARBA" id="ARBA00006668"/>
    </source>
</evidence>
<dbReference type="GO" id="GO:0032543">
    <property type="term" value="P:mitochondrial translation"/>
    <property type="evidence" value="ECO:0007669"/>
    <property type="project" value="TreeGrafter"/>
</dbReference>
<dbReference type="SUPFAM" id="SSF54565">
    <property type="entry name" value="Ribosomal protein S16"/>
    <property type="match status" value="1"/>
</dbReference>
<dbReference type="Gene3D" id="3.30.1320.10">
    <property type="match status" value="1"/>
</dbReference>
<sequence length="142" mass="16042">MRQLVNPRTFGRPCISLASVGCANRPAYHINVFPDKALGRRWEGNVIENLGSFDPLPNDRNEKLVAMNIERLKYWLGVRNAHVSPSALELLGLSGLLPVHPRTFLRARMNRIQQCSEGGTNMPIQHEEQVEEEEAIANEEND</sequence>
<evidence type="ECO:0000256" key="7">
    <source>
        <dbReference type="ARBA" id="ARBA00035438"/>
    </source>
</evidence>
<reference evidence="10" key="3">
    <citation type="submission" date="2016-06" db="UniProtKB">
        <authorList>
            <consortium name="WormBaseParasite"/>
        </authorList>
    </citation>
    <scope>IDENTIFICATION</scope>
</reference>
<keyword evidence="3" id="KW-0689">Ribosomal protein</keyword>
<evidence type="ECO:0000256" key="5">
    <source>
        <dbReference type="ARBA" id="ARBA00023274"/>
    </source>
</evidence>
<evidence type="ECO:0000256" key="4">
    <source>
        <dbReference type="ARBA" id="ARBA00023128"/>
    </source>
</evidence>
<feature type="region of interest" description="Disordered" evidence="8">
    <location>
        <begin position="118"/>
        <end position="142"/>
    </location>
</feature>
<evidence type="ECO:0000256" key="8">
    <source>
        <dbReference type="SAM" id="MobiDB-lite"/>
    </source>
</evidence>
<organism evidence="9 10">
    <name type="scientific">Globodera pallida</name>
    <name type="common">Potato cyst nematode worm</name>
    <name type="synonym">Heterodera pallida</name>
    <dbReference type="NCBI Taxonomy" id="36090"/>
    <lineage>
        <taxon>Eukaryota</taxon>
        <taxon>Metazoa</taxon>
        <taxon>Ecdysozoa</taxon>
        <taxon>Nematoda</taxon>
        <taxon>Chromadorea</taxon>
        <taxon>Rhabditida</taxon>
        <taxon>Tylenchina</taxon>
        <taxon>Tylenchomorpha</taxon>
        <taxon>Tylenchoidea</taxon>
        <taxon>Heteroderidae</taxon>
        <taxon>Heteroderinae</taxon>
        <taxon>Globodera</taxon>
    </lineage>
</organism>
<dbReference type="GO" id="GO:0005743">
    <property type="term" value="C:mitochondrial inner membrane"/>
    <property type="evidence" value="ECO:0007669"/>
    <property type="project" value="UniProtKB-ARBA"/>
</dbReference>
<feature type="compositionally biased region" description="Acidic residues" evidence="8">
    <location>
        <begin position="129"/>
        <end position="142"/>
    </location>
</feature>
<reference evidence="9" key="2">
    <citation type="submission" date="2014-05" db="EMBL/GenBank/DDBJ databases">
        <title>The genome and life-stage specific transcriptomes of Globodera pallida elucidate key aspects of plant parasitism by a cyst nematode.</title>
        <authorList>
            <person name="Cotton J.A."/>
            <person name="Lilley C.J."/>
            <person name="Jones L.M."/>
            <person name="Kikuchi T."/>
            <person name="Reid A.J."/>
            <person name="Thorpe P."/>
            <person name="Tsai I.J."/>
            <person name="Beasley H."/>
            <person name="Blok V."/>
            <person name="Cock P.J.A."/>
            <person name="Van den Akker S.E."/>
            <person name="Holroyd N."/>
            <person name="Hunt M."/>
            <person name="Mantelin S."/>
            <person name="Naghra H."/>
            <person name="Pain A."/>
            <person name="Palomares-Rius J.E."/>
            <person name="Zarowiecki M."/>
            <person name="Berriman M."/>
            <person name="Jones J.T."/>
            <person name="Urwin P.E."/>
        </authorList>
    </citation>
    <scope>NUCLEOTIDE SEQUENCE [LARGE SCALE GENOMIC DNA]</scope>
    <source>
        <strain evidence="9">Lindley</strain>
    </source>
</reference>